<name>A0A0A9HRU4_ARUDO</name>
<dbReference type="EMBL" id="GBRH01162298">
    <property type="protein sequence ID" value="JAE35598.1"/>
    <property type="molecule type" value="Transcribed_RNA"/>
</dbReference>
<proteinExistence type="predicted"/>
<protein>
    <submittedName>
        <fullName evidence="1">Uncharacterized protein</fullName>
    </submittedName>
</protein>
<evidence type="ECO:0000313" key="1">
    <source>
        <dbReference type="EMBL" id="JAE35598.1"/>
    </source>
</evidence>
<dbReference type="AlphaFoldDB" id="A0A0A9HRU4"/>
<accession>A0A0A9HRU4</accession>
<reference evidence="1" key="2">
    <citation type="journal article" date="2015" name="Data Brief">
        <title>Shoot transcriptome of the giant reed, Arundo donax.</title>
        <authorList>
            <person name="Barrero R.A."/>
            <person name="Guerrero F.D."/>
            <person name="Moolhuijzen P."/>
            <person name="Goolsby J.A."/>
            <person name="Tidwell J."/>
            <person name="Bellgard S.E."/>
            <person name="Bellgard M.I."/>
        </authorList>
    </citation>
    <scope>NUCLEOTIDE SEQUENCE</scope>
    <source>
        <tissue evidence="1">Shoot tissue taken approximately 20 cm above the soil surface</tissue>
    </source>
</reference>
<sequence length="36" mass="4293">MLPVAGAQRKLMSVVWTLLSFDYPWPIRIRSRSCKW</sequence>
<reference evidence="1" key="1">
    <citation type="submission" date="2014-09" db="EMBL/GenBank/DDBJ databases">
        <authorList>
            <person name="Magalhaes I.L.F."/>
            <person name="Oliveira U."/>
            <person name="Santos F.R."/>
            <person name="Vidigal T.H.D.A."/>
            <person name="Brescovit A.D."/>
            <person name="Santos A.J."/>
        </authorList>
    </citation>
    <scope>NUCLEOTIDE SEQUENCE</scope>
    <source>
        <tissue evidence="1">Shoot tissue taken approximately 20 cm above the soil surface</tissue>
    </source>
</reference>
<organism evidence="1">
    <name type="scientific">Arundo donax</name>
    <name type="common">Giant reed</name>
    <name type="synonym">Donax arundinaceus</name>
    <dbReference type="NCBI Taxonomy" id="35708"/>
    <lineage>
        <taxon>Eukaryota</taxon>
        <taxon>Viridiplantae</taxon>
        <taxon>Streptophyta</taxon>
        <taxon>Embryophyta</taxon>
        <taxon>Tracheophyta</taxon>
        <taxon>Spermatophyta</taxon>
        <taxon>Magnoliopsida</taxon>
        <taxon>Liliopsida</taxon>
        <taxon>Poales</taxon>
        <taxon>Poaceae</taxon>
        <taxon>PACMAD clade</taxon>
        <taxon>Arundinoideae</taxon>
        <taxon>Arundineae</taxon>
        <taxon>Arundo</taxon>
    </lineage>
</organism>